<accession>C1MGM8</accession>
<dbReference type="EMBL" id="GG663735">
    <property type="protein sequence ID" value="EEH60600.1"/>
    <property type="molecule type" value="Genomic_DNA"/>
</dbReference>
<evidence type="ECO:0000313" key="1">
    <source>
        <dbReference type="EMBL" id="EEH60600.1"/>
    </source>
</evidence>
<keyword evidence="2" id="KW-1185">Reference proteome</keyword>
<dbReference type="eggNOG" id="ENOG502QR10">
    <property type="taxonomic scope" value="Eukaryota"/>
</dbReference>
<dbReference type="PANTHER" id="PTHR47908:SF2">
    <property type="entry name" value="TETRATRICOPEPTIDE REPEAT (TPR)-LIKE SUPERFAMILY PROTEIN"/>
    <property type="match status" value="1"/>
</dbReference>
<dbReference type="AlphaFoldDB" id="C1MGM8"/>
<dbReference type="RefSeq" id="XP_003055348.1">
    <property type="nucleotide sequence ID" value="XM_003055302.1"/>
</dbReference>
<dbReference type="InterPro" id="IPR011990">
    <property type="entry name" value="TPR-like_helical_dom_sf"/>
</dbReference>
<dbReference type="SUPFAM" id="SSF48452">
    <property type="entry name" value="TPR-like"/>
    <property type="match status" value="1"/>
</dbReference>
<dbReference type="OrthoDB" id="2017782at2759"/>
<evidence type="ECO:0000313" key="2">
    <source>
        <dbReference type="Proteomes" id="UP000001876"/>
    </source>
</evidence>
<protein>
    <submittedName>
        <fullName evidence="1">Predicted protein</fullName>
    </submittedName>
</protein>
<dbReference type="KEGG" id="mpp:MICPUCDRAFT_12619"/>
<dbReference type="OMA" id="WTFLCEA"/>
<dbReference type="GO" id="GO:0009507">
    <property type="term" value="C:chloroplast"/>
    <property type="evidence" value="ECO:0007669"/>
    <property type="project" value="TreeGrafter"/>
</dbReference>
<sequence length="186" mass="20733">MDPISTLTRRGMAKFARDDVEGSVADFDQVIALDGRRAPYMWQRGLSLYYLDDFDAGAAQFRRDVAVNPNDTEEAIWAFLCEVRSFEGAKKNMLTVGPDPRGYMREAYALFAGDGSEERMREIAKRSAADEFYAKLYLGLYKESRGDAEGARVDIAAAANSAYGRGSGDYMAALADVHLKRRGWVE</sequence>
<organism evidence="2">
    <name type="scientific">Micromonas pusilla (strain CCMP1545)</name>
    <name type="common">Picoplanktonic green alga</name>
    <dbReference type="NCBI Taxonomy" id="564608"/>
    <lineage>
        <taxon>Eukaryota</taxon>
        <taxon>Viridiplantae</taxon>
        <taxon>Chlorophyta</taxon>
        <taxon>Mamiellophyceae</taxon>
        <taxon>Mamiellales</taxon>
        <taxon>Mamiellaceae</taxon>
        <taxon>Micromonas</taxon>
    </lineage>
</organism>
<dbReference type="PANTHER" id="PTHR47908">
    <property type="match status" value="1"/>
</dbReference>
<dbReference type="Gene3D" id="1.25.40.10">
    <property type="entry name" value="Tetratricopeptide repeat domain"/>
    <property type="match status" value="1"/>
</dbReference>
<gene>
    <name evidence="1" type="ORF">MICPUCDRAFT_12619</name>
</gene>
<reference evidence="1 2" key="1">
    <citation type="journal article" date="2009" name="Science">
        <title>Green evolution and dynamic adaptations revealed by genomes of the marine picoeukaryotes Micromonas.</title>
        <authorList>
            <person name="Worden A.Z."/>
            <person name="Lee J.H."/>
            <person name="Mock T."/>
            <person name="Rouze P."/>
            <person name="Simmons M.P."/>
            <person name="Aerts A.L."/>
            <person name="Allen A.E."/>
            <person name="Cuvelier M.L."/>
            <person name="Derelle E."/>
            <person name="Everett M.V."/>
            <person name="Foulon E."/>
            <person name="Grimwood J."/>
            <person name="Gundlach H."/>
            <person name="Henrissat B."/>
            <person name="Napoli C."/>
            <person name="McDonald S.M."/>
            <person name="Parker M.S."/>
            <person name="Rombauts S."/>
            <person name="Salamov A."/>
            <person name="Von Dassow P."/>
            <person name="Badger J.H."/>
            <person name="Coutinho P.M."/>
            <person name="Demir E."/>
            <person name="Dubchak I."/>
            <person name="Gentemann C."/>
            <person name="Eikrem W."/>
            <person name="Gready J.E."/>
            <person name="John U."/>
            <person name="Lanier W."/>
            <person name="Lindquist E.A."/>
            <person name="Lucas S."/>
            <person name="Mayer K.F."/>
            <person name="Moreau H."/>
            <person name="Not F."/>
            <person name="Otillar R."/>
            <person name="Panaud O."/>
            <person name="Pangilinan J."/>
            <person name="Paulsen I."/>
            <person name="Piegu B."/>
            <person name="Poliakov A."/>
            <person name="Robbens S."/>
            <person name="Schmutz J."/>
            <person name="Toulza E."/>
            <person name="Wyss T."/>
            <person name="Zelensky A."/>
            <person name="Zhou K."/>
            <person name="Armbrust E.V."/>
            <person name="Bhattacharya D."/>
            <person name="Goodenough U.W."/>
            <person name="Van de Peer Y."/>
            <person name="Grigoriev I.V."/>
        </authorList>
    </citation>
    <scope>NUCLEOTIDE SEQUENCE [LARGE SCALE GENOMIC DNA]</scope>
    <source>
        <strain evidence="1 2">CCMP1545</strain>
    </source>
</reference>
<name>C1MGM8_MICPC</name>
<dbReference type="Proteomes" id="UP000001876">
    <property type="component" value="Unassembled WGS sequence"/>
</dbReference>
<proteinExistence type="predicted"/>
<dbReference type="GeneID" id="9680605"/>